<reference evidence="2 3" key="1">
    <citation type="submission" date="2021-05" db="EMBL/GenBank/DDBJ databases">
        <title>A novel Methanospirillum isolate from a pyrite-forming mixed culture.</title>
        <authorList>
            <person name="Bunk B."/>
            <person name="Sproer C."/>
            <person name="Spring S."/>
            <person name="Pester M."/>
        </authorList>
    </citation>
    <scope>NUCLEOTIDE SEQUENCE [LARGE SCALE GENOMIC DNA]</scope>
    <source>
        <strain evidence="2 3">J.3.6.1-F.2.7.3</strain>
    </source>
</reference>
<dbReference type="EMBL" id="CP075546">
    <property type="protein sequence ID" value="QVV90607.1"/>
    <property type="molecule type" value="Genomic_DNA"/>
</dbReference>
<dbReference type="PANTHER" id="PTHR42827:SF1">
    <property type="entry name" value="IRON-SULFUR CLUSTER-BINDING PROTEIN"/>
    <property type="match status" value="1"/>
</dbReference>
<evidence type="ECO:0000313" key="2">
    <source>
        <dbReference type="EMBL" id="QVV90607.1"/>
    </source>
</evidence>
<sequence length="219" mass="23827">MAKESGADLIGIADPKELSGQEYQGNSPLEISEQFQSIILIGVMIPKGAFMPLPKGRALYTNTLMAGTATLRIISYKIARKLEEENYLASIAPSEGSEFGYWYADKKTLKADFSMKYAAFCAGLGSFGKNHLFISEKYGSRVRFMAIVTDALLEHGTRSATFLHSSCKNCTACIDACPAHAIHEDGTISRSSCAEYMFQTLGGLRCGMCIRSCPLSCPD</sequence>
<dbReference type="PROSITE" id="PS51379">
    <property type="entry name" value="4FE4S_FER_2"/>
    <property type="match status" value="1"/>
</dbReference>
<keyword evidence="3" id="KW-1185">Reference proteome</keyword>
<dbReference type="Proteomes" id="UP000680656">
    <property type="component" value="Chromosome"/>
</dbReference>
<accession>A0A8E7AZB0</accession>
<evidence type="ECO:0000313" key="3">
    <source>
        <dbReference type="Proteomes" id="UP000680656"/>
    </source>
</evidence>
<gene>
    <name evidence="2" type="ORF">KHC33_09995</name>
</gene>
<dbReference type="Pfam" id="PF00037">
    <property type="entry name" value="Fer4"/>
    <property type="match status" value="1"/>
</dbReference>
<organism evidence="2 3">
    <name type="scientific">Methanospirillum purgamenti</name>
    <dbReference type="NCBI Taxonomy" id="2834276"/>
    <lineage>
        <taxon>Archaea</taxon>
        <taxon>Methanobacteriati</taxon>
        <taxon>Methanobacteriota</taxon>
        <taxon>Stenosarchaea group</taxon>
        <taxon>Methanomicrobia</taxon>
        <taxon>Methanomicrobiales</taxon>
        <taxon>Methanospirillaceae</taxon>
        <taxon>Methanospirillum</taxon>
    </lineage>
</organism>
<dbReference type="GO" id="GO:0016491">
    <property type="term" value="F:oxidoreductase activity"/>
    <property type="evidence" value="ECO:0007669"/>
    <property type="project" value="UniProtKB-ARBA"/>
</dbReference>
<dbReference type="AlphaFoldDB" id="A0A8E7AZB0"/>
<evidence type="ECO:0000259" key="1">
    <source>
        <dbReference type="PROSITE" id="PS51379"/>
    </source>
</evidence>
<dbReference type="Gene3D" id="3.30.70.20">
    <property type="match status" value="1"/>
</dbReference>
<dbReference type="KEGG" id="mrtj:KHC33_09995"/>
<feature type="domain" description="4Fe-4S ferredoxin-type" evidence="1">
    <location>
        <begin position="158"/>
        <end position="187"/>
    </location>
</feature>
<dbReference type="InterPro" id="IPR017896">
    <property type="entry name" value="4Fe4S_Fe-S-bd"/>
</dbReference>
<dbReference type="PANTHER" id="PTHR42827">
    <property type="entry name" value="IRON-SULFUR CLUSTER-BINDING PROTEIN-RELATED"/>
    <property type="match status" value="1"/>
</dbReference>
<dbReference type="InterPro" id="IPR017900">
    <property type="entry name" value="4Fe4S_Fe_S_CS"/>
</dbReference>
<dbReference type="SUPFAM" id="SSF54862">
    <property type="entry name" value="4Fe-4S ferredoxins"/>
    <property type="match status" value="1"/>
</dbReference>
<proteinExistence type="predicted"/>
<name>A0A8E7AZB0_9EURY</name>
<protein>
    <submittedName>
        <fullName evidence="2">4Fe-4S binding protein</fullName>
    </submittedName>
</protein>
<dbReference type="PROSITE" id="PS00198">
    <property type="entry name" value="4FE4S_FER_1"/>
    <property type="match status" value="1"/>
</dbReference>